<evidence type="ECO:0000313" key="3">
    <source>
        <dbReference type="Proteomes" id="UP000652567"/>
    </source>
</evidence>
<dbReference type="InterPro" id="IPR030395">
    <property type="entry name" value="GP_PDE_dom"/>
</dbReference>
<evidence type="ECO:0000313" key="2">
    <source>
        <dbReference type="EMBL" id="MBE8718388.1"/>
    </source>
</evidence>
<dbReference type="SUPFAM" id="SSF51695">
    <property type="entry name" value="PLC-like phosphodiesterases"/>
    <property type="match status" value="1"/>
</dbReference>
<gene>
    <name evidence="2" type="ORF">C4F51_14425</name>
</gene>
<dbReference type="InterPro" id="IPR017946">
    <property type="entry name" value="PLC-like_Pdiesterase_TIM-brl"/>
</dbReference>
<accession>A0A928V423</accession>
<dbReference type="GO" id="GO:0006629">
    <property type="term" value="P:lipid metabolic process"/>
    <property type="evidence" value="ECO:0007669"/>
    <property type="project" value="InterPro"/>
</dbReference>
<comment type="caution">
    <text evidence="2">The sequence shown here is derived from an EMBL/GenBank/DDBJ whole genome shotgun (WGS) entry which is preliminary data.</text>
</comment>
<dbReference type="RefSeq" id="WP_193910919.1">
    <property type="nucleotide sequence ID" value="NZ_PRDL01000001.1"/>
</dbReference>
<keyword evidence="3" id="KW-1185">Reference proteome</keyword>
<dbReference type="AlphaFoldDB" id="A0A928V423"/>
<dbReference type="Gene3D" id="3.20.20.190">
    <property type="entry name" value="Phosphatidylinositol (PI) phosphodiesterase"/>
    <property type="match status" value="1"/>
</dbReference>
<feature type="domain" description="GP-PDE" evidence="1">
    <location>
        <begin position="23"/>
        <end position="62"/>
    </location>
</feature>
<organism evidence="2 3">
    <name type="scientific">Cellvibrio polysaccharolyticus</name>
    <dbReference type="NCBI Taxonomy" id="2082724"/>
    <lineage>
        <taxon>Bacteria</taxon>
        <taxon>Pseudomonadati</taxon>
        <taxon>Pseudomonadota</taxon>
        <taxon>Gammaproteobacteria</taxon>
        <taxon>Cellvibrionales</taxon>
        <taxon>Cellvibrionaceae</taxon>
        <taxon>Cellvibrio</taxon>
    </lineage>
</organism>
<proteinExistence type="predicted"/>
<dbReference type="GO" id="GO:0008081">
    <property type="term" value="F:phosphoric diester hydrolase activity"/>
    <property type="evidence" value="ECO:0007669"/>
    <property type="project" value="InterPro"/>
</dbReference>
<evidence type="ECO:0000259" key="1">
    <source>
        <dbReference type="Pfam" id="PF03009"/>
    </source>
</evidence>
<dbReference type="EMBL" id="PRDL01000001">
    <property type="protein sequence ID" value="MBE8718388.1"/>
    <property type="molecule type" value="Genomic_DNA"/>
</dbReference>
<name>A0A928V423_9GAMM</name>
<protein>
    <recommendedName>
        <fullName evidence="1">GP-PDE domain-containing protein</fullName>
    </recommendedName>
</protein>
<dbReference type="Proteomes" id="UP000652567">
    <property type="component" value="Unassembled WGS sequence"/>
</dbReference>
<sequence length="243" mass="28128">MFHESHDSTAYSTRVLHAGGDYADRRYSNSLLAFETGYQDGYRYFEVDLIRTADQKLVCGHSWFGRNAGYEWVRVPLKSDFEQVMSSLDFPACTLDQLMAWVAEKGDVWLITDVKQENVAALRSISEKYAHLVNRIIPQIYFSEDFHQVRQMGYGKIIWTLYRFKGAASDVIKAIEGFSAPFALAFDKTYLIYGLPHLLQKKFPHVNTYVHVINDPEEMCYLSSEFNIFEVYTDSLFLDVNCK</sequence>
<reference evidence="2" key="1">
    <citation type="submission" date="2018-07" db="EMBL/GenBank/DDBJ databases">
        <title>Genome assembly of strain Ka43.</title>
        <authorList>
            <person name="Kukolya J."/>
            <person name="Nagy I."/>
            <person name="Horvath B."/>
            <person name="Toth A."/>
        </authorList>
    </citation>
    <scope>NUCLEOTIDE SEQUENCE</scope>
    <source>
        <strain evidence="2">KB43</strain>
    </source>
</reference>
<dbReference type="Pfam" id="PF03009">
    <property type="entry name" value="GDPD"/>
    <property type="match status" value="1"/>
</dbReference>